<dbReference type="InterPro" id="IPR011425">
    <property type="entry name" value="Med9"/>
</dbReference>
<evidence type="ECO:0000256" key="4">
    <source>
        <dbReference type="ARBA" id="ARBA00023159"/>
    </source>
</evidence>
<comment type="subunit">
    <text evidence="7">Component of the Mediator complex.</text>
</comment>
<reference evidence="10" key="1">
    <citation type="journal article" date="2023" name="Mol. Phylogenet. Evol.">
        <title>Genome-scale phylogeny and comparative genomics of the fungal order Sordariales.</title>
        <authorList>
            <person name="Hensen N."/>
            <person name="Bonometti L."/>
            <person name="Westerberg I."/>
            <person name="Brannstrom I.O."/>
            <person name="Guillou S."/>
            <person name="Cros-Aarteil S."/>
            <person name="Calhoun S."/>
            <person name="Haridas S."/>
            <person name="Kuo A."/>
            <person name="Mondo S."/>
            <person name="Pangilinan J."/>
            <person name="Riley R."/>
            <person name="LaButti K."/>
            <person name="Andreopoulos B."/>
            <person name="Lipzen A."/>
            <person name="Chen C."/>
            <person name="Yan M."/>
            <person name="Daum C."/>
            <person name="Ng V."/>
            <person name="Clum A."/>
            <person name="Steindorff A."/>
            <person name="Ohm R.A."/>
            <person name="Martin F."/>
            <person name="Silar P."/>
            <person name="Natvig D.O."/>
            <person name="Lalanne C."/>
            <person name="Gautier V."/>
            <person name="Ament-Velasquez S.L."/>
            <person name="Kruys A."/>
            <person name="Hutchinson M.I."/>
            <person name="Powell A.J."/>
            <person name="Barry K."/>
            <person name="Miller A.N."/>
            <person name="Grigoriev I.V."/>
            <person name="Debuchy R."/>
            <person name="Gladieux P."/>
            <person name="Hiltunen Thoren M."/>
            <person name="Johannesson H."/>
        </authorList>
    </citation>
    <scope>NUCLEOTIDE SEQUENCE</scope>
    <source>
        <strain evidence="10">CBS 141.50</strain>
    </source>
</reference>
<evidence type="ECO:0000256" key="7">
    <source>
        <dbReference type="RuleBase" id="RU364145"/>
    </source>
</evidence>
<evidence type="ECO:0000313" key="11">
    <source>
        <dbReference type="Proteomes" id="UP001302676"/>
    </source>
</evidence>
<sequence>MALHISPDTVDVVTELSSIITGLRGITSLQQSSSPHGPGGGNTAAGPSAQQGGTGVTPLPTTAPTPSNPSNNHDNPSQLPQQQHQPQLSIKDLPIATDNLKHKLQRARAAVRAVGDVSGAIARQEAEVKRLEARRAAQARMLARTQEDGLTFVRRGAGDGEGPGKAADGGGNGVDKMVE</sequence>
<feature type="coiled-coil region" evidence="8">
    <location>
        <begin position="114"/>
        <end position="148"/>
    </location>
</feature>
<keyword evidence="5 7" id="KW-0804">Transcription</keyword>
<dbReference type="GO" id="GO:0003712">
    <property type="term" value="F:transcription coregulator activity"/>
    <property type="evidence" value="ECO:0007669"/>
    <property type="project" value="InterPro"/>
</dbReference>
<dbReference type="Proteomes" id="UP001302676">
    <property type="component" value="Unassembled WGS sequence"/>
</dbReference>
<feature type="compositionally biased region" description="Gly residues" evidence="9">
    <location>
        <begin position="159"/>
        <end position="173"/>
    </location>
</feature>
<keyword evidence="11" id="KW-1185">Reference proteome</keyword>
<evidence type="ECO:0000256" key="3">
    <source>
        <dbReference type="ARBA" id="ARBA00023015"/>
    </source>
</evidence>
<dbReference type="GO" id="GO:0016592">
    <property type="term" value="C:mediator complex"/>
    <property type="evidence" value="ECO:0007669"/>
    <property type="project" value="InterPro"/>
</dbReference>
<evidence type="ECO:0000256" key="9">
    <source>
        <dbReference type="SAM" id="MobiDB-lite"/>
    </source>
</evidence>
<dbReference type="AlphaFoldDB" id="A0AAN6UUY1"/>
<feature type="region of interest" description="Disordered" evidence="9">
    <location>
        <begin position="152"/>
        <end position="179"/>
    </location>
</feature>
<keyword evidence="6 7" id="KW-0539">Nucleus</keyword>
<comment type="caution">
    <text evidence="10">The sequence shown here is derived from an EMBL/GenBank/DDBJ whole genome shotgun (WGS) entry which is preliminary data.</text>
</comment>
<dbReference type="EMBL" id="MU853663">
    <property type="protein sequence ID" value="KAK4139435.1"/>
    <property type="molecule type" value="Genomic_DNA"/>
</dbReference>
<evidence type="ECO:0000256" key="5">
    <source>
        <dbReference type="ARBA" id="ARBA00023163"/>
    </source>
</evidence>
<evidence type="ECO:0000256" key="6">
    <source>
        <dbReference type="ARBA" id="ARBA00023242"/>
    </source>
</evidence>
<reference evidence="10" key="2">
    <citation type="submission" date="2023-05" db="EMBL/GenBank/DDBJ databases">
        <authorList>
            <consortium name="Lawrence Berkeley National Laboratory"/>
            <person name="Steindorff A."/>
            <person name="Hensen N."/>
            <person name="Bonometti L."/>
            <person name="Westerberg I."/>
            <person name="Brannstrom I.O."/>
            <person name="Guillou S."/>
            <person name="Cros-Aarteil S."/>
            <person name="Calhoun S."/>
            <person name="Haridas S."/>
            <person name="Kuo A."/>
            <person name="Mondo S."/>
            <person name="Pangilinan J."/>
            <person name="Riley R."/>
            <person name="Labutti K."/>
            <person name="Andreopoulos B."/>
            <person name="Lipzen A."/>
            <person name="Chen C."/>
            <person name="Yanf M."/>
            <person name="Daum C."/>
            <person name="Ng V."/>
            <person name="Clum A."/>
            <person name="Ohm R."/>
            <person name="Martin F."/>
            <person name="Silar P."/>
            <person name="Natvig D."/>
            <person name="Lalanne C."/>
            <person name="Gautier V."/>
            <person name="Ament-Velasquez S.L."/>
            <person name="Kruys A."/>
            <person name="Hutchinson M.I."/>
            <person name="Powell A.J."/>
            <person name="Barry K."/>
            <person name="Miller A.N."/>
            <person name="Grigoriev I.V."/>
            <person name="Debuchy R."/>
            <person name="Gladieux P."/>
            <person name="Thoren M.H."/>
            <person name="Johannesson H."/>
        </authorList>
    </citation>
    <scope>NUCLEOTIDE SEQUENCE</scope>
    <source>
        <strain evidence="10">CBS 141.50</strain>
    </source>
</reference>
<protein>
    <recommendedName>
        <fullName evidence="7">Mediator of RNA polymerase II transcription subunit 9</fullName>
    </recommendedName>
    <alternativeName>
        <fullName evidence="7">Mediator complex subunit 9</fullName>
    </alternativeName>
</protein>
<organism evidence="10 11">
    <name type="scientific">Dichotomopilus funicola</name>
    <dbReference type="NCBI Taxonomy" id="1934379"/>
    <lineage>
        <taxon>Eukaryota</taxon>
        <taxon>Fungi</taxon>
        <taxon>Dikarya</taxon>
        <taxon>Ascomycota</taxon>
        <taxon>Pezizomycotina</taxon>
        <taxon>Sordariomycetes</taxon>
        <taxon>Sordariomycetidae</taxon>
        <taxon>Sordariales</taxon>
        <taxon>Chaetomiaceae</taxon>
        <taxon>Dichotomopilus</taxon>
    </lineage>
</organism>
<comment type="subcellular location">
    <subcellularLocation>
        <location evidence="1 7">Nucleus</location>
    </subcellularLocation>
</comment>
<gene>
    <name evidence="7" type="primary">MED9</name>
    <name evidence="10" type="ORF">C8A04DRAFT_33074</name>
</gene>
<feature type="region of interest" description="Disordered" evidence="9">
    <location>
        <begin position="28"/>
        <end position="96"/>
    </location>
</feature>
<proteinExistence type="inferred from homology"/>
<evidence type="ECO:0000256" key="2">
    <source>
        <dbReference type="ARBA" id="ARBA00008089"/>
    </source>
</evidence>
<feature type="compositionally biased region" description="Low complexity" evidence="9">
    <location>
        <begin position="68"/>
        <end position="89"/>
    </location>
</feature>
<name>A0AAN6UUY1_9PEZI</name>
<dbReference type="Pfam" id="PF07544">
    <property type="entry name" value="Med9"/>
    <property type="match status" value="1"/>
</dbReference>
<comment type="function">
    <text evidence="7">Component of the Mediator complex, a coactivator involved in the regulated transcription of nearly all RNA polymerase II-dependent genes. Mediator functions as a bridge to convey information from gene-specific regulatory proteins to the basal RNA polymerase II transcription machinery. Mediator is recruited to promoters by direct interactions with regulatory proteins and serves as a scaffold for the assembly of a functional preinitiation complex with RNA polymerase II and the general transcription factors.</text>
</comment>
<evidence type="ECO:0000256" key="1">
    <source>
        <dbReference type="ARBA" id="ARBA00004123"/>
    </source>
</evidence>
<accession>A0AAN6UUY1</accession>
<keyword evidence="3 7" id="KW-0805">Transcription regulation</keyword>
<keyword evidence="8" id="KW-0175">Coiled coil</keyword>
<dbReference type="GO" id="GO:0006357">
    <property type="term" value="P:regulation of transcription by RNA polymerase II"/>
    <property type="evidence" value="ECO:0007669"/>
    <property type="project" value="InterPro"/>
</dbReference>
<comment type="similarity">
    <text evidence="2 7">Belongs to the Mediator complex subunit 9 family.</text>
</comment>
<evidence type="ECO:0000313" key="10">
    <source>
        <dbReference type="EMBL" id="KAK4139435.1"/>
    </source>
</evidence>
<evidence type="ECO:0000256" key="8">
    <source>
        <dbReference type="SAM" id="Coils"/>
    </source>
</evidence>
<keyword evidence="4 7" id="KW-0010">Activator</keyword>